<evidence type="ECO:0000256" key="1">
    <source>
        <dbReference type="SAM" id="MobiDB-lite"/>
    </source>
</evidence>
<feature type="region of interest" description="Disordered" evidence="1">
    <location>
        <begin position="107"/>
        <end position="148"/>
    </location>
</feature>
<dbReference type="InterPro" id="IPR036249">
    <property type="entry name" value="Thioredoxin-like_sf"/>
</dbReference>
<evidence type="ECO:0000313" key="4">
    <source>
        <dbReference type="Proteomes" id="UP000694563"/>
    </source>
</evidence>
<dbReference type="Pfam" id="PF13905">
    <property type="entry name" value="Thioredoxin_8"/>
    <property type="match status" value="1"/>
</dbReference>
<proteinExistence type="predicted"/>
<protein>
    <recommendedName>
        <fullName evidence="2">Thioredoxin-like fold domain-containing protein</fullName>
    </recommendedName>
</protein>
<reference evidence="3" key="1">
    <citation type="submission" date="2020-10" db="EMBL/GenBank/DDBJ databases">
        <title>Catharus ustulatus (Swainson's thrush) genome, bCatUst1, primary haplotype v2.</title>
        <authorList>
            <person name="Delmore K."/>
            <person name="Vafadar M."/>
            <person name="Formenti G."/>
            <person name="Chow W."/>
            <person name="Pelan S."/>
            <person name="Howe K."/>
            <person name="Rhie A."/>
            <person name="Mountcastle J."/>
            <person name="Haase B."/>
            <person name="Fedrigo O."/>
            <person name="Jarvis E.D."/>
        </authorList>
    </citation>
    <scope>NUCLEOTIDE SEQUENCE [LARGE SCALE GENOMIC DNA]</scope>
</reference>
<reference evidence="3" key="2">
    <citation type="submission" date="2025-08" db="UniProtKB">
        <authorList>
            <consortium name="Ensembl"/>
        </authorList>
    </citation>
    <scope>IDENTIFICATION</scope>
</reference>
<reference evidence="3" key="3">
    <citation type="submission" date="2025-09" db="UniProtKB">
        <authorList>
            <consortium name="Ensembl"/>
        </authorList>
    </citation>
    <scope>IDENTIFICATION</scope>
</reference>
<dbReference type="GO" id="GO:0004791">
    <property type="term" value="F:thioredoxin-disulfide reductase (NADPH) activity"/>
    <property type="evidence" value="ECO:0007669"/>
    <property type="project" value="TreeGrafter"/>
</dbReference>
<dbReference type="GO" id="GO:0031397">
    <property type="term" value="P:negative regulation of protein ubiquitination"/>
    <property type="evidence" value="ECO:0007669"/>
    <property type="project" value="TreeGrafter"/>
</dbReference>
<dbReference type="GO" id="GO:0030178">
    <property type="term" value="P:negative regulation of Wnt signaling pathway"/>
    <property type="evidence" value="ECO:0007669"/>
    <property type="project" value="TreeGrafter"/>
</dbReference>
<dbReference type="Proteomes" id="UP000694563">
    <property type="component" value="Chromosome 22"/>
</dbReference>
<keyword evidence="4" id="KW-1185">Reference proteome</keyword>
<dbReference type="Gene3D" id="3.40.30.10">
    <property type="entry name" value="Glutaredoxin"/>
    <property type="match status" value="1"/>
</dbReference>
<dbReference type="InterPro" id="IPR012336">
    <property type="entry name" value="Thioredoxin-like_fold"/>
</dbReference>
<feature type="compositionally biased region" description="Low complexity" evidence="1">
    <location>
        <begin position="109"/>
        <end position="119"/>
    </location>
</feature>
<evidence type="ECO:0000313" key="3">
    <source>
        <dbReference type="Ensembl" id="ENSCUSP00005016268.1"/>
    </source>
</evidence>
<evidence type="ECO:0000259" key="2">
    <source>
        <dbReference type="Pfam" id="PF13905"/>
    </source>
</evidence>
<organism evidence="3 4">
    <name type="scientific">Catharus ustulatus</name>
    <name type="common">Russet-backed thrush</name>
    <name type="synonym">Hylocichla ustulatus</name>
    <dbReference type="NCBI Taxonomy" id="91951"/>
    <lineage>
        <taxon>Eukaryota</taxon>
        <taxon>Metazoa</taxon>
        <taxon>Chordata</taxon>
        <taxon>Craniata</taxon>
        <taxon>Vertebrata</taxon>
        <taxon>Euteleostomi</taxon>
        <taxon>Archelosauria</taxon>
        <taxon>Archosauria</taxon>
        <taxon>Dinosauria</taxon>
        <taxon>Saurischia</taxon>
        <taxon>Theropoda</taxon>
        <taxon>Coelurosauria</taxon>
        <taxon>Aves</taxon>
        <taxon>Neognathae</taxon>
        <taxon>Neoaves</taxon>
        <taxon>Telluraves</taxon>
        <taxon>Australaves</taxon>
        <taxon>Passeriformes</taxon>
        <taxon>Turdidae</taxon>
        <taxon>Catharus</taxon>
    </lineage>
</organism>
<name>A0A8C3Y543_CATUS</name>
<dbReference type="PANTHER" id="PTHR46472">
    <property type="entry name" value="NUCLEOREDOXIN"/>
    <property type="match status" value="1"/>
</dbReference>
<dbReference type="SUPFAM" id="SSF52833">
    <property type="entry name" value="Thioredoxin-like"/>
    <property type="match status" value="1"/>
</dbReference>
<sequence>MAGALTDVLGEVLVAADGEEVAVSALAARGVSLVGLYFGCSLGGPCAQLGASLAAFYGRFRGEAAAGGGQRLEIVFVSAEQEQQQWQEAVRAMPWLALPFSDKHRKVRPAAGRGAAGPPQASPVSGHRGDERDDIFQDGSLSPALFLR</sequence>
<dbReference type="GO" id="GO:0005634">
    <property type="term" value="C:nucleus"/>
    <property type="evidence" value="ECO:0007669"/>
    <property type="project" value="TreeGrafter"/>
</dbReference>
<dbReference type="AlphaFoldDB" id="A0A8C3Y543"/>
<dbReference type="Ensembl" id="ENSCUST00005016883.1">
    <property type="protein sequence ID" value="ENSCUSP00005016268.1"/>
    <property type="gene ID" value="ENSCUSG00005010461.1"/>
</dbReference>
<feature type="domain" description="Thioredoxin-like fold" evidence="2">
    <location>
        <begin position="33"/>
        <end position="106"/>
    </location>
</feature>
<accession>A0A8C3Y543</accession>
<dbReference type="PANTHER" id="PTHR46472:SF1">
    <property type="entry name" value="NUCLEOREDOXIN"/>
    <property type="match status" value="1"/>
</dbReference>